<dbReference type="AlphaFoldDB" id="A0A368X4J3"/>
<evidence type="ECO:0000313" key="1">
    <source>
        <dbReference type="EMBL" id="RCW62941.1"/>
    </source>
</evidence>
<accession>A0A368X4J3</accession>
<comment type="caution">
    <text evidence="1">The sequence shown here is derived from an EMBL/GenBank/DDBJ whole genome shotgun (WGS) entry which is preliminary data.</text>
</comment>
<protein>
    <submittedName>
        <fullName evidence="1">Uncharacterized protein</fullName>
    </submittedName>
</protein>
<organism evidence="1 2">
    <name type="scientific">Marinobacter nauticus</name>
    <name type="common">Marinobacter hydrocarbonoclasticus</name>
    <name type="synonym">Marinobacter aquaeolei</name>
    <dbReference type="NCBI Taxonomy" id="2743"/>
    <lineage>
        <taxon>Bacteria</taxon>
        <taxon>Pseudomonadati</taxon>
        <taxon>Pseudomonadota</taxon>
        <taxon>Gammaproteobacteria</taxon>
        <taxon>Pseudomonadales</taxon>
        <taxon>Marinobacteraceae</taxon>
        <taxon>Marinobacter</taxon>
    </lineage>
</organism>
<name>A0A368X4J3_MARNT</name>
<gene>
    <name evidence="1" type="ORF">DET61_12063</name>
</gene>
<dbReference type="RefSeq" id="WP_114435422.1">
    <property type="nucleotide sequence ID" value="NZ_QPJI01000020.1"/>
</dbReference>
<sequence length="318" mass="35966">MKVQVPFVFEATVIPKGCRKSRGEFVADQVEIEIAELTELKHAATVDKQDYWFDGNSLYLPVQPEANTHGAQIGCEMQSWSLTLADLRNHQSPIGRHNLARYRQAISQYESLPTADQIVQDMPYRSYNDDDRLDQIERLKAALTNYAVYAGRVYLKANEPVYVIQTFGMGRNHGGTGLFVEPYCGANTASHRDRIFNLSNLDKAIEKAEAVAMSRGDDQSVPIAPNSDVTVILPEAFRFEPYSREEYDKGEISLADYLKHNFEPGTESERLIERVAESLVQKMKVASIETQVAWLRERGLHAETILQAYEQNPTDTSE</sequence>
<reference evidence="1 2" key="1">
    <citation type="submission" date="2018-07" db="EMBL/GenBank/DDBJ databases">
        <title>Freshwater and sediment microbial communities from various areas in North America, analyzing microbe dynamics in response to fracking.</title>
        <authorList>
            <person name="Lamendella R."/>
        </authorList>
    </citation>
    <scope>NUCLEOTIDE SEQUENCE [LARGE SCALE GENOMIC DNA]</scope>
    <source>
        <strain evidence="1 2">105B</strain>
    </source>
</reference>
<proteinExistence type="predicted"/>
<dbReference type="Proteomes" id="UP000253647">
    <property type="component" value="Unassembled WGS sequence"/>
</dbReference>
<dbReference type="EMBL" id="QPJI01000020">
    <property type="protein sequence ID" value="RCW62941.1"/>
    <property type="molecule type" value="Genomic_DNA"/>
</dbReference>
<evidence type="ECO:0000313" key="2">
    <source>
        <dbReference type="Proteomes" id="UP000253647"/>
    </source>
</evidence>